<dbReference type="InterPro" id="IPR019956">
    <property type="entry name" value="Ubiquitin_dom"/>
</dbReference>
<dbReference type="InterPro" id="IPR029071">
    <property type="entry name" value="Ubiquitin-like_domsf"/>
</dbReference>
<comment type="caution">
    <text evidence="4">The sequence shown here is derived from an EMBL/GenBank/DDBJ whole genome shotgun (WGS) entry which is preliminary data.</text>
</comment>
<evidence type="ECO:0000256" key="1">
    <source>
        <dbReference type="ARBA" id="ARBA00008430"/>
    </source>
</evidence>
<evidence type="ECO:0000313" key="5">
    <source>
        <dbReference type="Proteomes" id="UP000759537"/>
    </source>
</evidence>
<feature type="domain" description="Ubiquitin-like" evidence="3">
    <location>
        <begin position="1"/>
        <end position="76"/>
    </location>
</feature>
<evidence type="ECO:0000313" key="4">
    <source>
        <dbReference type="EMBL" id="KAF8469307.1"/>
    </source>
</evidence>
<protein>
    <recommendedName>
        <fullName evidence="3">Ubiquitin-like domain-containing protein</fullName>
    </recommendedName>
</protein>
<dbReference type="AlphaFoldDB" id="A0A9P5JXM9"/>
<evidence type="ECO:0000256" key="2">
    <source>
        <dbReference type="ARBA" id="ARBA00022499"/>
    </source>
</evidence>
<organism evidence="4 5">
    <name type="scientific">Russula ochroleuca</name>
    <dbReference type="NCBI Taxonomy" id="152965"/>
    <lineage>
        <taxon>Eukaryota</taxon>
        <taxon>Fungi</taxon>
        <taxon>Dikarya</taxon>
        <taxon>Basidiomycota</taxon>
        <taxon>Agaricomycotina</taxon>
        <taxon>Agaricomycetes</taxon>
        <taxon>Russulales</taxon>
        <taxon>Russulaceae</taxon>
        <taxon>Russula</taxon>
    </lineage>
</organism>
<name>A0A9P5JXM9_9AGAM</name>
<dbReference type="SUPFAM" id="SSF54236">
    <property type="entry name" value="Ubiquitin-like"/>
    <property type="match status" value="1"/>
</dbReference>
<dbReference type="CDD" id="cd01803">
    <property type="entry name" value="Ubl_ubiquitin"/>
    <property type="match status" value="1"/>
</dbReference>
<dbReference type="Gene3D" id="3.10.20.90">
    <property type="entry name" value="Phosphatidylinositol 3-kinase Catalytic Subunit, Chain A, domain 1"/>
    <property type="match status" value="1"/>
</dbReference>
<dbReference type="OrthoDB" id="5362978at2759"/>
<accession>A0A9P5JXM9</accession>
<gene>
    <name evidence="4" type="ORF">DFH94DRAFT_230966</name>
</gene>
<dbReference type="PROSITE" id="PS50053">
    <property type="entry name" value="UBIQUITIN_2"/>
    <property type="match status" value="1"/>
</dbReference>
<reference evidence="4" key="2">
    <citation type="journal article" date="2020" name="Nat. Commun.">
        <title>Large-scale genome sequencing of mycorrhizal fungi provides insights into the early evolution of symbiotic traits.</title>
        <authorList>
            <person name="Miyauchi S."/>
            <person name="Kiss E."/>
            <person name="Kuo A."/>
            <person name="Drula E."/>
            <person name="Kohler A."/>
            <person name="Sanchez-Garcia M."/>
            <person name="Morin E."/>
            <person name="Andreopoulos B."/>
            <person name="Barry K.W."/>
            <person name="Bonito G."/>
            <person name="Buee M."/>
            <person name="Carver A."/>
            <person name="Chen C."/>
            <person name="Cichocki N."/>
            <person name="Clum A."/>
            <person name="Culley D."/>
            <person name="Crous P.W."/>
            <person name="Fauchery L."/>
            <person name="Girlanda M."/>
            <person name="Hayes R.D."/>
            <person name="Keri Z."/>
            <person name="LaButti K."/>
            <person name="Lipzen A."/>
            <person name="Lombard V."/>
            <person name="Magnuson J."/>
            <person name="Maillard F."/>
            <person name="Murat C."/>
            <person name="Nolan M."/>
            <person name="Ohm R.A."/>
            <person name="Pangilinan J."/>
            <person name="Pereira M.F."/>
            <person name="Perotto S."/>
            <person name="Peter M."/>
            <person name="Pfister S."/>
            <person name="Riley R."/>
            <person name="Sitrit Y."/>
            <person name="Stielow J.B."/>
            <person name="Szollosi G."/>
            <person name="Zifcakova L."/>
            <person name="Stursova M."/>
            <person name="Spatafora J.W."/>
            <person name="Tedersoo L."/>
            <person name="Vaario L.M."/>
            <person name="Yamada A."/>
            <person name="Yan M."/>
            <person name="Wang P."/>
            <person name="Xu J."/>
            <person name="Bruns T."/>
            <person name="Baldrian P."/>
            <person name="Vilgalys R."/>
            <person name="Dunand C."/>
            <person name="Henrissat B."/>
            <person name="Grigoriev I.V."/>
            <person name="Hibbett D."/>
            <person name="Nagy L.G."/>
            <person name="Martin F.M."/>
        </authorList>
    </citation>
    <scope>NUCLEOTIDE SEQUENCE</scope>
    <source>
        <strain evidence="4">Prilba</strain>
    </source>
</reference>
<dbReference type="SMART" id="SM00213">
    <property type="entry name" value="UBQ"/>
    <property type="match status" value="1"/>
</dbReference>
<dbReference type="PRINTS" id="PR00348">
    <property type="entry name" value="UBIQUITIN"/>
</dbReference>
<dbReference type="Pfam" id="PF00240">
    <property type="entry name" value="ubiquitin"/>
    <property type="match status" value="1"/>
</dbReference>
<dbReference type="Proteomes" id="UP000759537">
    <property type="component" value="Unassembled WGS sequence"/>
</dbReference>
<evidence type="ECO:0000259" key="3">
    <source>
        <dbReference type="PROSITE" id="PS50053"/>
    </source>
</evidence>
<comment type="similarity">
    <text evidence="1">Belongs to the ubiquitin family.</text>
</comment>
<dbReference type="InterPro" id="IPR000626">
    <property type="entry name" value="Ubiquitin-like_dom"/>
</dbReference>
<dbReference type="InterPro" id="IPR050158">
    <property type="entry name" value="Ubiquitin_ubiquitin-like"/>
</dbReference>
<keyword evidence="5" id="KW-1185">Reference proteome</keyword>
<dbReference type="PANTHER" id="PTHR10666">
    <property type="entry name" value="UBIQUITIN"/>
    <property type="match status" value="1"/>
</dbReference>
<keyword evidence="2" id="KW-1017">Isopeptide bond</keyword>
<dbReference type="FunFam" id="3.10.20.90:FF:000009">
    <property type="entry name" value="Ubiquitin-60S ribosomal protein"/>
    <property type="match status" value="1"/>
</dbReference>
<sequence length="260" mass="29439">MQIFVKTLTGKTITVETESSDTIQNVKAKIRVKEGISPDQQRLIFAGKQLECASILSDYNIQKESTLHLVLRIRGGVYPQYILTKAATLNDDNKPIGSLFYPLYDKILNYWFPPTEGYDVCPQWSIPDYEDVVDYSITFAIEHHQYPARPLLLIEVKPPSDFQRDSRRQLAISEVSKRLDEVGPKSPDQLYVISAIGKKWRACYASEGEGSKYRRSVKGIAEVNSLVSAKPDCWNPDITSDASWEALRSIVETIKGYIAQ</sequence>
<reference evidence="4" key="1">
    <citation type="submission" date="2019-10" db="EMBL/GenBank/DDBJ databases">
        <authorList>
            <consortium name="DOE Joint Genome Institute"/>
            <person name="Kuo A."/>
            <person name="Miyauchi S."/>
            <person name="Kiss E."/>
            <person name="Drula E."/>
            <person name="Kohler A."/>
            <person name="Sanchez-Garcia M."/>
            <person name="Andreopoulos B."/>
            <person name="Barry K.W."/>
            <person name="Bonito G."/>
            <person name="Buee M."/>
            <person name="Carver A."/>
            <person name="Chen C."/>
            <person name="Cichocki N."/>
            <person name="Clum A."/>
            <person name="Culley D."/>
            <person name="Crous P.W."/>
            <person name="Fauchery L."/>
            <person name="Girlanda M."/>
            <person name="Hayes R."/>
            <person name="Keri Z."/>
            <person name="LaButti K."/>
            <person name="Lipzen A."/>
            <person name="Lombard V."/>
            <person name="Magnuson J."/>
            <person name="Maillard F."/>
            <person name="Morin E."/>
            <person name="Murat C."/>
            <person name="Nolan M."/>
            <person name="Ohm R."/>
            <person name="Pangilinan J."/>
            <person name="Pereira M."/>
            <person name="Perotto S."/>
            <person name="Peter M."/>
            <person name="Riley R."/>
            <person name="Sitrit Y."/>
            <person name="Stielow B."/>
            <person name="Szollosi G."/>
            <person name="Zifcakova L."/>
            <person name="Stursova M."/>
            <person name="Spatafora J.W."/>
            <person name="Tedersoo L."/>
            <person name="Vaario L.-M."/>
            <person name="Yamada A."/>
            <person name="Yan M."/>
            <person name="Wang P."/>
            <person name="Xu J."/>
            <person name="Bruns T."/>
            <person name="Baldrian P."/>
            <person name="Vilgalys R."/>
            <person name="Henrissat B."/>
            <person name="Grigoriev I.V."/>
            <person name="Hibbett D."/>
            <person name="Nagy L.G."/>
            <person name="Martin F.M."/>
        </authorList>
    </citation>
    <scope>NUCLEOTIDE SEQUENCE</scope>
    <source>
        <strain evidence="4">Prilba</strain>
    </source>
</reference>
<proteinExistence type="inferred from homology"/>
<dbReference type="EMBL" id="WHVB01000029">
    <property type="protein sequence ID" value="KAF8469307.1"/>
    <property type="molecule type" value="Genomic_DNA"/>
</dbReference>